<dbReference type="InterPro" id="IPR006260">
    <property type="entry name" value="TonB/TolA_C"/>
</dbReference>
<comment type="subcellular location">
    <subcellularLocation>
        <location evidence="1">Membrane</location>
        <topology evidence="1">Single-pass membrane protein</topology>
    </subcellularLocation>
</comment>
<evidence type="ECO:0000313" key="8">
    <source>
        <dbReference type="Proteomes" id="UP000664417"/>
    </source>
</evidence>
<protein>
    <submittedName>
        <fullName evidence="7">M56 family metallopeptidase</fullName>
    </submittedName>
</protein>
<evidence type="ECO:0000256" key="4">
    <source>
        <dbReference type="ARBA" id="ARBA00023136"/>
    </source>
</evidence>
<keyword evidence="2 5" id="KW-0812">Transmembrane</keyword>
<keyword evidence="4 5" id="KW-0472">Membrane</keyword>
<proteinExistence type="predicted"/>
<keyword evidence="3 5" id="KW-1133">Transmembrane helix</keyword>
<dbReference type="GO" id="GO:0016020">
    <property type="term" value="C:membrane"/>
    <property type="evidence" value="ECO:0007669"/>
    <property type="project" value="UniProtKB-SubCell"/>
</dbReference>
<comment type="caution">
    <text evidence="7">The sequence shown here is derived from an EMBL/GenBank/DDBJ whole genome shotgun (WGS) entry which is preliminary data.</text>
</comment>
<dbReference type="Pfam" id="PF03544">
    <property type="entry name" value="TonB_C"/>
    <property type="match status" value="1"/>
</dbReference>
<sequence length="545" mass="60290">MIRYLLWHSLISLMVWAALKTGRSAPPRVNMFVALFGMVIWLIPFPLFHVPVSEAVAGSAPATMYHFLVVGQGGGSEVIPEMTHQRVASPEATGETLFSLLFVLATLFGSLLFLRDLYQQRRTIAALRKDAIRLPSPLMRTQVAVFQMAGSGAMTTGILRPSVWIGADHIRQPEFRALLAHELTHVRRGDNAYLLLVRLLERLFWWNPLMGVLSERMRFYLELSCDQSCCSRFEKQAYREALAATMLKVARLTTPNRRLAAAWGTGERHNLTRIKMIDGSFQMRKGYISVLVVLVLVNAALLAAPGRLTWPTAPLAAGTLTGLAAEAPLAGDIPRVGQAGVEAPVFTKKVAPNYPEAAREMQLQGYVILEATLRASGVVEDVVVLRTLGKGRYQFEEEATAAIKQWEFLPATRNGEAVDVRMTLKIDFVLDGPKKTRQVAITRWRNLNPGLEGSVRLPRIVNHNTTENKKAADQTQVQIPVLVQVASGGEIVELSVDEQALAHFGNPGDIRGRVDLFLDELSFTPAIIGETPVDTEIRFFVPISL</sequence>
<dbReference type="PROSITE" id="PS52015">
    <property type="entry name" value="TONB_CTD"/>
    <property type="match status" value="1"/>
</dbReference>
<dbReference type="RefSeq" id="WP_207858376.1">
    <property type="nucleotide sequence ID" value="NZ_JAFREP010000007.1"/>
</dbReference>
<feature type="transmembrane region" description="Helical" evidence="5">
    <location>
        <begin position="286"/>
        <end position="304"/>
    </location>
</feature>
<evidence type="ECO:0000256" key="1">
    <source>
        <dbReference type="ARBA" id="ARBA00004167"/>
    </source>
</evidence>
<dbReference type="InterPro" id="IPR052173">
    <property type="entry name" value="Beta-lactam_resp_regulator"/>
</dbReference>
<evidence type="ECO:0000256" key="3">
    <source>
        <dbReference type="ARBA" id="ARBA00022989"/>
    </source>
</evidence>
<dbReference type="PANTHER" id="PTHR34978">
    <property type="entry name" value="POSSIBLE SENSOR-TRANSDUCER PROTEIN BLAR"/>
    <property type="match status" value="1"/>
</dbReference>
<evidence type="ECO:0000313" key="7">
    <source>
        <dbReference type="EMBL" id="MBO1318714.1"/>
    </source>
</evidence>
<name>A0A8J7Q7F4_9BACT</name>
<evidence type="ECO:0000256" key="2">
    <source>
        <dbReference type="ARBA" id="ARBA00022692"/>
    </source>
</evidence>
<reference evidence="7" key="1">
    <citation type="submission" date="2021-03" db="EMBL/GenBank/DDBJ databases">
        <authorList>
            <person name="Wang G."/>
        </authorList>
    </citation>
    <scope>NUCLEOTIDE SEQUENCE</scope>
    <source>
        <strain evidence="7">KCTC 12899</strain>
    </source>
</reference>
<accession>A0A8J7Q7F4</accession>
<dbReference type="Gene3D" id="3.30.1150.10">
    <property type="match status" value="1"/>
</dbReference>
<organism evidence="7 8">
    <name type="scientific">Acanthopleuribacter pedis</name>
    <dbReference type="NCBI Taxonomy" id="442870"/>
    <lineage>
        <taxon>Bacteria</taxon>
        <taxon>Pseudomonadati</taxon>
        <taxon>Acidobacteriota</taxon>
        <taxon>Holophagae</taxon>
        <taxon>Acanthopleuribacterales</taxon>
        <taxon>Acanthopleuribacteraceae</taxon>
        <taxon>Acanthopleuribacter</taxon>
    </lineage>
</organism>
<dbReference type="NCBIfam" id="TIGR01352">
    <property type="entry name" value="tonB_Cterm"/>
    <property type="match status" value="1"/>
</dbReference>
<feature type="transmembrane region" description="Helical" evidence="5">
    <location>
        <begin position="29"/>
        <end position="48"/>
    </location>
</feature>
<dbReference type="InterPro" id="IPR037682">
    <property type="entry name" value="TonB_C"/>
</dbReference>
<dbReference type="EMBL" id="JAFREP010000007">
    <property type="protein sequence ID" value="MBO1318714.1"/>
    <property type="molecule type" value="Genomic_DNA"/>
</dbReference>
<gene>
    <name evidence="7" type="ORF">J3U88_09600</name>
</gene>
<dbReference type="SUPFAM" id="SSF74653">
    <property type="entry name" value="TolA/TonB C-terminal domain"/>
    <property type="match status" value="1"/>
</dbReference>
<dbReference type="PANTHER" id="PTHR34978:SF3">
    <property type="entry name" value="SLR0241 PROTEIN"/>
    <property type="match status" value="1"/>
</dbReference>
<dbReference type="AlphaFoldDB" id="A0A8J7Q7F4"/>
<evidence type="ECO:0000259" key="6">
    <source>
        <dbReference type="PROSITE" id="PS52015"/>
    </source>
</evidence>
<dbReference type="Proteomes" id="UP000664417">
    <property type="component" value="Unassembled WGS sequence"/>
</dbReference>
<feature type="transmembrane region" description="Helical" evidence="5">
    <location>
        <begin position="96"/>
        <end position="114"/>
    </location>
</feature>
<dbReference type="CDD" id="cd07341">
    <property type="entry name" value="M56_BlaR1_MecR1_like"/>
    <property type="match status" value="1"/>
</dbReference>
<feature type="domain" description="TonB C-terminal" evidence="6">
    <location>
        <begin position="339"/>
        <end position="437"/>
    </location>
</feature>
<keyword evidence="8" id="KW-1185">Reference proteome</keyword>
<evidence type="ECO:0000256" key="5">
    <source>
        <dbReference type="SAM" id="Phobius"/>
    </source>
</evidence>
<dbReference type="Pfam" id="PF05569">
    <property type="entry name" value="Peptidase_M56"/>
    <property type="match status" value="1"/>
</dbReference>
<dbReference type="GO" id="GO:0055085">
    <property type="term" value="P:transmembrane transport"/>
    <property type="evidence" value="ECO:0007669"/>
    <property type="project" value="InterPro"/>
</dbReference>
<dbReference type="InterPro" id="IPR008756">
    <property type="entry name" value="Peptidase_M56"/>
</dbReference>